<keyword evidence="2" id="KW-0436">Ligase</keyword>
<organism evidence="5 6">
    <name type="scientific">Aplosporella prunicola CBS 121167</name>
    <dbReference type="NCBI Taxonomy" id="1176127"/>
    <lineage>
        <taxon>Eukaryota</taxon>
        <taxon>Fungi</taxon>
        <taxon>Dikarya</taxon>
        <taxon>Ascomycota</taxon>
        <taxon>Pezizomycotina</taxon>
        <taxon>Dothideomycetes</taxon>
        <taxon>Dothideomycetes incertae sedis</taxon>
        <taxon>Botryosphaeriales</taxon>
        <taxon>Aplosporellaceae</taxon>
        <taxon>Aplosporella</taxon>
    </lineage>
</organism>
<dbReference type="Gene3D" id="3.30.470.20">
    <property type="entry name" value="ATP-grasp fold, B domain"/>
    <property type="match status" value="1"/>
</dbReference>
<dbReference type="RefSeq" id="XP_033391554.1">
    <property type="nucleotide sequence ID" value="XM_033545468.1"/>
</dbReference>
<evidence type="ECO:0000256" key="1">
    <source>
        <dbReference type="ARBA" id="ARBA00010871"/>
    </source>
</evidence>
<dbReference type="Pfam" id="PF07478">
    <property type="entry name" value="Dala_Dala_lig_C"/>
    <property type="match status" value="1"/>
</dbReference>
<sequence length="353" mass="39013">MDVFWETSFWAHSLRTPFTRRAYSSGKPRVALLYQALDPPIINGVRTPKEQGGYRDSGTDIAYVLREQSRVDICFPDDEQGIIAAVHAGANHLWANIVLFKDHSLQISSALDTHGDIRVIGQPPLVVETFEDKHYLNGMLRQRGSTVPKSCVLTPNNIDGLRTTIWRGGFTSAPSIAKPIRGRGSHGIKHCLTPQILEQHIRDLFAESPMVMVEEYLSGQEVTVAVMPPMGHVPYLALPVVTRFGHAKCVLPPSGTVALTTDSRAVGIIEEVADRMYRRIIKECEQVAKLLQTTAPISFDVRRYRNQGGSPFAIFDVNMNPDMSGPGRPGRENQASLIGLAAEGYGINYPELL</sequence>
<dbReference type="InterPro" id="IPR011095">
    <property type="entry name" value="Dala_Dala_lig_C"/>
</dbReference>
<feature type="domain" description="ATP-grasp" evidence="4">
    <location>
        <begin position="137"/>
        <end position="346"/>
    </location>
</feature>
<protein>
    <recommendedName>
        <fullName evidence="4">ATP-grasp domain-containing protein</fullName>
    </recommendedName>
</protein>
<keyword evidence="6" id="KW-1185">Reference proteome</keyword>
<gene>
    <name evidence="5" type="ORF">K452DRAFT_346027</name>
</gene>
<comment type="similarity">
    <text evidence="1">Belongs to the D-alanine--D-alanine ligase family.</text>
</comment>
<accession>A0A6A6AW65</accession>
<dbReference type="GO" id="GO:0005524">
    <property type="term" value="F:ATP binding"/>
    <property type="evidence" value="ECO:0007669"/>
    <property type="project" value="UniProtKB-UniRule"/>
</dbReference>
<evidence type="ECO:0000259" key="4">
    <source>
        <dbReference type="PROSITE" id="PS50975"/>
    </source>
</evidence>
<dbReference type="AlphaFoldDB" id="A0A6A6AW65"/>
<dbReference type="InterPro" id="IPR013815">
    <property type="entry name" value="ATP_grasp_subdomain_1"/>
</dbReference>
<dbReference type="EMBL" id="ML995549">
    <property type="protein sequence ID" value="KAF2135836.1"/>
    <property type="molecule type" value="Genomic_DNA"/>
</dbReference>
<dbReference type="GO" id="GO:0046872">
    <property type="term" value="F:metal ion binding"/>
    <property type="evidence" value="ECO:0007669"/>
    <property type="project" value="InterPro"/>
</dbReference>
<evidence type="ECO:0000313" key="5">
    <source>
        <dbReference type="EMBL" id="KAF2135836.1"/>
    </source>
</evidence>
<dbReference type="GeneID" id="54302976"/>
<dbReference type="Gene3D" id="3.30.1490.20">
    <property type="entry name" value="ATP-grasp fold, A domain"/>
    <property type="match status" value="1"/>
</dbReference>
<evidence type="ECO:0000313" key="6">
    <source>
        <dbReference type="Proteomes" id="UP000799438"/>
    </source>
</evidence>
<name>A0A6A6AW65_9PEZI</name>
<dbReference type="InterPro" id="IPR011761">
    <property type="entry name" value="ATP-grasp"/>
</dbReference>
<keyword evidence="3" id="KW-0547">Nucleotide-binding</keyword>
<dbReference type="Proteomes" id="UP000799438">
    <property type="component" value="Unassembled WGS sequence"/>
</dbReference>
<dbReference type="GO" id="GO:0008716">
    <property type="term" value="F:D-alanine-D-alanine ligase activity"/>
    <property type="evidence" value="ECO:0007669"/>
    <property type="project" value="InterPro"/>
</dbReference>
<keyword evidence="3" id="KW-0067">ATP-binding</keyword>
<dbReference type="PANTHER" id="PTHR23132">
    <property type="entry name" value="D-ALANINE--D-ALANINE LIGASE"/>
    <property type="match status" value="1"/>
</dbReference>
<dbReference type="OrthoDB" id="422362at2759"/>
<evidence type="ECO:0000256" key="3">
    <source>
        <dbReference type="PROSITE-ProRule" id="PRU00409"/>
    </source>
</evidence>
<dbReference type="SUPFAM" id="SSF56059">
    <property type="entry name" value="Glutathione synthetase ATP-binding domain-like"/>
    <property type="match status" value="1"/>
</dbReference>
<dbReference type="PROSITE" id="PS50975">
    <property type="entry name" value="ATP_GRASP"/>
    <property type="match status" value="1"/>
</dbReference>
<proteinExistence type="inferred from homology"/>
<reference evidence="5" key="1">
    <citation type="journal article" date="2020" name="Stud. Mycol.">
        <title>101 Dothideomycetes genomes: a test case for predicting lifestyles and emergence of pathogens.</title>
        <authorList>
            <person name="Haridas S."/>
            <person name="Albert R."/>
            <person name="Binder M."/>
            <person name="Bloem J."/>
            <person name="Labutti K."/>
            <person name="Salamov A."/>
            <person name="Andreopoulos B."/>
            <person name="Baker S."/>
            <person name="Barry K."/>
            <person name="Bills G."/>
            <person name="Bluhm B."/>
            <person name="Cannon C."/>
            <person name="Castanera R."/>
            <person name="Culley D."/>
            <person name="Daum C."/>
            <person name="Ezra D."/>
            <person name="Gonzalez J."/>
            <person name="Henrissat B."/>
            <person name="Kuo A."/>
            <person name="Liang C."/>
            <person name="Lipzen A."/>
            <person name="Lutzoni F."/>
            <person name="Magnuson J."/>
            <person name="Mondo S."/>
            <person name="Nolan M."/>
            <person name="Ohm R."/>
            <person name="Pangilinan J."/>
            <person name="Park H.-J."/>
            <person name="Ramirez L."/>
            <person name="Alfaro M."/>
            <person name="Sun H."/>
            <person name="Tritt A."/>
            <person name="Yoshinaga Y."/>
            <person name="Zwiers L.-H."/>
            <person name="Turgeon B."/>
            <person name="Goodwin S."/>
            <person name="Spatafora J."/>
            <person name="Crous P."/>
            <person name="Grigoriev I."/>
        </authorList>
    </citation>
    <scope>NUCLEOTIDE SEQUENCE</scope>
    <source>
        <strain evidence="5">CBS 121167</strain>
    </source>
</reference>
<evidence type="ECO:0000256" key="2">
    <source>
        <dbReference type="ARBA" id="ARBA00022598"/>
    </source>
</evidence>
<dbReference type="PANTHER" id="PTHR23132:SF23">
    <property type="entry name" value="D-ALANINE--D-ALANINE LIGASE B"/>
    <property type="match status" value="1"/>
</dbReference>